<comment type="caution">
    <text evidence="1">The sequence shown here is derived from an EMBL/GenBank/DDBJ whole genome shotgun (WGS) entry which is preliminary data.</text>
</comment>
<dbReference type="PANTHER" id="PTHR42967">
    <property type="entry name" value="METAL DEPENDENT HYDROLASE"/>
    <property type="match status" value="1"/>
</dbReference>
<dbReference type="SUPFAM" id="SSF56281">
    <property type="entry name" value="Metallo-hydrolase/oxidoreductase"/>
    <property type="match status" value="1"/>
</dbReference>
<evidence type="ECO:0000313" key="2">
    <source>
        <dbReference type="EMBL" id="HEE17949.1"/>
    </source>
</evidence>
<dbReference type="GO" id="GO:0016787">
    <property type="term" value="F:hydrolase activity"/>
    <property type="evidence" value="ECO:0007669"/>
    <property type="project" value="UniProtKB-KW"/>
</dbReference>
<accession>A0A7C1SK51</accession>
<evidence type="ECO:0000313" key="1">
    <source>
        <dbReference type="EMBL" id="HEA87405.1"/>
    </source>
</evidence>
<gene>
    <name evidence="2" type="ORF">ENP62_00135</name>
    <name evidence="1" type="ORF">ENP94_05250</name>
    <name evidence="3" type="ORF">ENS16_01205</name>
</gene>
<dbReference type="EMBL" id="DSLG01000006">
    <property type="protein sequence ID" value="HEA87405.1"/>
    <property type="molecule type" value="Genomic_DNA"/>
</dbReference>
<dbReference type="EMBL" id="DSKA01000011">
    <property type="protein sequence ID" value="HEE17949.1"/>
    <property type="molecule type" value="Genomic_DNA"/>
</dbReference>
<dbReference type="Gene3D" id="3.60.15.10">
    <property type="entry name" value="Ribonuclease Z/Hydroxyacylglutathione hydrolase-like"/>
    <property type="match status" value="1"/>
</dbReference>
<proteinExistence type="predicted"/>
<name>A0A7C1SK51_UNCW3</name>
<sequence>MKIKWLGHAAFALTAADGTKLITDPYVPGAYDGAVSYDRITERADAATVSHDHADHNGAELLPGRPPALKGTGPFTVKSLRITGVETFHDPSGGAERGKNTIFIIEIDNLRIVHCGDLGHLPDEATVKALGRVDILLVPVGGLFTIDAKGAVKLVERVKPRLVIPMHYKTHKLGFQIAGVEEFARLAPQVRRLGRSEIEITAENLPQETETWILEPAL</sequence>
<dbReference type="AlphaFoldDB" id="A0A7C1SK51"/>
<dbReference type="InterPro" id="IPR036866">
    <property type="entry name" value="RibonucZ/Hydroxyglut_hydro"/>
</dbReference>
<dbReference type="Pfam" id="PF13483">
    <property type="entry name" value="Lactamase_B_3"/>
    <property type="match status" value="1"/>
</dbReference>
<organism evidence="1">
    <name type="scientific">candidate division WOR-3 bacterium</name>
    <dbReference type="NCBI Taxonomy" id="2052148"/>
    <lineage>
        <taxon>Bacteria</taxon>
        <taxon>Bacteria division WOR-3</taxon>
    </lineage>
</organism>
<dbReference type="PANTHER" id="PTHR42967:SF1">
    <property type="entry name" value="MBL FOLD METALLO-HYDROLASE"/>
    <property type="match status" value="1"/>
</dbReference>
<keyword evidence="1" id="KW-0378">Hydrolase</keyword>
<evidence type="ECO:0000313" key="3">
    <source>
        <dbReference type="EMBL" id="HFJ53292.1"/>
    </source>
</evidence>
<protein>
    <submittedName>
        <fullName evidence="1">MBL fold metallo-hydrolase</fullName>
    </submittedName>
</protein>
<reference evidence="1" key="1">
    <citation type="journal article" date="2020" name="mSystems">
        <title>Genome- and Community-Level Interaction Insights into Carbon Utilization and Element Cycling Functions of Hydrothermarchaeota in Hydrothermal Sediment.</title>
        <authorList>
            <person name="Zhou Z."/>
            <person name="Liu Y."/>
            <person name="Xu W."/>
            <person name="Pan J."/>
            <person name="Luo Z.H."/>
            <person name="Li M."/>
        </authorList>
    </citation>
    <scope>NUCLEOTIDE SEQUENCE [LARGE SCALE GENOMIC DNA]</scope>
    <source>
        <strain evidence="2">SpSt-236</strain>
        <strain evidence="1">SpSt-265</strain>
        <strain evidence="3">SpSt-465</strain>
    </source>
</reference>
<dbReference type="EMBL" id="DSTU01000002">
    <property type="protein sequence ID" value="HFJ53292.1"/>
    <property type="molecule type" value="Genomic_DNA"/>
</dbReference>